<dbReference type="Pfam" id="PF00144">
    <property type="entry name" value="Beta-lactamase"/>
    <property type="match status" value="1"/>
</dbReference>
<dbReference type="Gene3D" id="3.40.710.10">
    <property type="entry name" value="DD-peptidase/beta-lactamase superfamily"/>
    <property type="match status" value="1"/>
</dbReference>
<dbReference type="EC" id="3.1.1.103" evidence="3"/>
<evidence type="ECO:0000313" key="3">
    <source>
        <dbReference type="EMBL" id="MDM7862174.1"/>
    </source>
</evidence>
<keyword evidence="4" id="KW-1185">Reference proteome</keyword>
<accession>A0ABT7T1S1</accession>
<dbReference type="InterPro" id="IPR012338">
    <property type="entry name" value="Beta-lactam/transpept-like"/>
</dbReference>
<dbReference type="Proteomes" id="UP001234343">
    <property type="component" value="Unassembled WGS sequence"/>
</dbReference>
<evidence type="ECO:0000313" key="4">
    <source>
        <dbReference type="Proteomes" id="UP001234343"/>
    </source>
</evidence>
<dbReference type="EMBL" id="JAUCBP010000013">
    <property type="protein sequence ID" value="MDM7862174.1"/>
    <property type="molecule type" value="Genomic_DNA"/>
</dbReference>
<reference evidence="3 4" key="1">
    <citation type="submission" date="2023-06" db="EMBL/GenBank/DDBJ databases">
        <title>Alteromonas sp. ASW11-36 isolated from intertidal sand.</title>
        <authorList>
            <person name="Li Y."/>
        </authorList>
    </citation>
    <scope>NUCLEOTIDE SEQUENCE [LARGE SCALE GENOMIC DNA]</scope>
    <source>
        <strain evidence="3 4">ASW11-36</strain>
    </source>
</reference>
<dbReference type="PANTHER" id="PTHR46825:SF15">
    <property type="entry name" value="BETA-LACTAMASE-RELATED DOMAIN-CONTAINING PROTEIN"/>
    <property type="match status" value="1"/>
</dbReference>
<gene>
    <name evidence="3" type="ORF">QTP81_16330</name>
</gene>
<keyword evidence="3" id="KW-0378">Hydrolase</keyword>
<keyword evidence="1" id="KW-0732">Signal</keyword>
<name>A0ABT7T1S1_9ALTE</name>
<dbReference type="InterPro" id="IPR050491">
    <property type="entry name" value="AmpC-like"/>
</dbReference>
<dbReference type="SUPFAM" id="SSF56601">
    <property type="entry name" value="beta-lactamase/transpeptidase-like"/>
    <property type="match status" value="1"/>
</dbReference>
<protein>
    <submittedName>
        <fullName evidence="3">Serine hydrolase domain-containing protein</fullName>
        <ecNumber evidence="3">3.1.1.103</ecNumber>
    </submittedName>
</protein>
<proteinExistence type="predicted"/>
<evidence type="ECO:0000256" key="1">
    <source>
        <dbReference type="SAM" id="SignalP"/>
    </source>
</evidence>
<feature type="signal peptide" evidence="1">
    <location>
        <begin position="1"/>
        <end position="35"/>
    </location>
</feature>
<evidence type="ECO:0000259" key="2">
    <source>
        <dbReference type="Pfam" id="PF00144"/>
    </source>
</evidence>
<feature type="chain" id="PRO_5045133538" evidence="1">
    <location>
        <begin position="36"/>
        <end position="409"/>
    </location>
</feature>
<dbReference type="PROSITE" id="PS51257">
    <property type="entry name" value="PROKAR_LIPOPROTEIN"/>
    <property type="match status" value="1"/>
</dbReference>
<dbReference type="GO" id="GO:0016787">
    <property type="term" value="F:hydrolase activity"/>
    <property type="evidence" value="ECO:0007669"/>
    <property type="project" value="UniProtKB-KW"/>
</dbReference>
<dbReference type="PANTHER" id="PTHR46825">
    <property type="entry name" value="D-ALANYL-D-ALANINE-CARBOXYPEPTIDASE/ENDOPEPTIDASE AMPH"/>
    <property type="match status" value="1"/>
</dbReference>
<dbReference type="InterPro" id="IPR001466">
    <property type="entry name" value="Beta-lactam-related"/>
</dbReference>
<feature type="domain" description="Beta-lactamase-related" evidence="2">
    <location>
        <begin position="53"/>
        <end position="372"/>
    </location>
</feature>
<sequence>MLKTSFTSVCQQARRLVCGVCVSLAVMLGCATSVAQEPVSEVPAWFINYQNDVKQRTTTLNIPGYAMLFVQRGQAPILVTEGKTHSGGESVSATTVFRLASVSKTFTGVLMAKLVAQQELNWQTQLVELVDQPKFRSQYTEALQLGHLIGQSSGYMPNAYDNLIEADYPVKRVLNQLADLEPLCSPGDCYTYQNALFGTLEHYFSTQNTSYHRQLQIHLFSPLEMARATAGKGALMASESWARPHIAIARNRWREGSVESNYYRFSPAAGVNASITDMAIWIQAMLGEHPDVVSQAIIDEVSQARVRTVRETYRRGWREHLDDAHYGLGWRVYDFEGYPLIYHGGWVKGYRADVSFSPETGAGYVMLMNAESNLINYTTADFWDIYFSEYSKAIKTASVIEAAEEQQPR</sequence>
<comment type="caution">
    <text evidence="3">The sequence shown here is derived from an EMBL/GenBank/DDBJ whole genome shotgun (WGS) entry which is preliminary data.</text>
</comment>
<organism evidence="3 4">
    <name type="scientific">Alteromonas arenosi</name>
    <dbReference type="NCBI Taxonomy" id="3055817"/>
    <lineage>
        <taxon>Bacteria</taxon>
        <taxon>Pseudomonadati</taxon>
        <taxon>Pseudomonadota</taxon>
        <taxon>Gammaproteobacteria</taxon>
        <taxon>Alteromonadales</taxon>
        <taxon>Alteromonadaceae</taxon>
        <taxon>Alteromonas/Salinimonas group</taxon>
        <taxon>Alteromonas</taxon>
    </lineage>
</organism>